<evidence type="ECO:0000313" key="3">
    <source>
        <dbReference type="Proteomes" id="UP001221898"/>
    </source>
</evidence>
<protein>
    <submittedName>
        <fullName evidence="2">Uncharacterized protein</fullName>
    </submittedName>
</protein>
<sequence>MREIAKLRSDEVGSGKLTRLTSRLVICKNNCVIAESTCHSWRSAAVRRFPVAAIRQTFSCLTTSGRQSESDDEVLCATANKTPSAVLAPAGRGGARVKRGHRYIEDEDPSDSDSDSSPVPPPRIRERSPNRTRSSKSARIAVLKTMTAANGDKTTVSRPLTCDECTSHKNIVGELPRKGPFEPYWNRLMLQTAAFKLEHRDVWQIVLITLPSELMHRATAPLLSGTIVDPVGGETDAEVYERLKQTLLELRGPPRTAWDKIMQTKQARDEPFEKYAERLWITFKEYLGVTDDDRDTDLFLQLLKNNAGDHVQQALNHGASPSANTFDAVVRWFSSMETRLKLNQGRAEEDAHPVAAAQWLTEGGVAPQPTVVTDNREVSEDFTMGQLSILGRVPLDTDISPWWEDTFYTESTQTLTDTMELVQRNRAQVEVDLAKQTTGILTSASTRSAQYAYTWWDWVYRGCVIASLLVFTITLVQCCYFKHLIANGFEHFCDQGANG</sequence>
<accession>A0AAD7R628</accession>
<name>A0AAD7R628_9TELE</name>
<dbReference type="Proteomes" id="UP001221898">
    <property type="component" value="Unassembled WGS sequence"/>
</dbReference>
<evidence type="ECO:0000313" key="2">
    <source>
        <dbReference type="EMBL" id="KAJ8366704.1"/>
    </source>
</evidence>
<dbReference type="EMBL" id="JAINUG010000555">
    <property type="protein sequence ID" value="KAJ8366704.1"/>
    <property type="molecule type" value="Genomic_DNA"/>
</dbReference>
<keyword evidence="3" id="KW-1185">Reference proteome</keyword>
<comment type="caution">
    <text evidence="2">The sequence shown here is derived from an EMBL/GenBank/DDBJ whole genome shotgun (WGS) entry which is preliminary data.</text>
</comment>
<proteinExistence type="predicted"/>
<gene>
    <name evidence="2" type="ORF">AAFF_G00345240</name>
</gene>
<reference evidence="2" key="1">
    <citation type="journal article" date="2023" name="Science">
        <title>Genome structures resolve the early diversification of teleost fishes.</title>
        <authorList>
            <person name="Parey E."/>
            <person name="Louis A."/>
            <person name="Montfort J."/>
            <person name="Bouchez O."/>
            <person name="Roques C."/>
            <person name="Iampietro C."/>
            <person name="Lluch J."/>
            <person name="Castinel A."/>
            <person name="Donnadieu C."/>
            <person name="Desvignes T."/>
            <person name="Floi Bucao C."/>
            <person name="Jouanno E."/>
            <person name="Wen M."/>
            <person name="Mejri S."/>
            <person name="Dirks R."/>
            <person name="Jansen H."/>
            <person name="Henkel C."/>
            <person name="Chen W.J."/>
            <person name="Zahm M."/>
            <person name="Cabau C."/>
            <person name="Klopp C."/>
            <person name="Thompson A.W."/>
            <person name="Robinson-Rechavi M."/>
            <person name="Braasch I."/>
            <person name="Lecointre G."/>
            <person name="Bobe J."/>
            <person name="Postlethwait J.H."/>
            <person name="Berthelot C."/>
            <person name="Roest Crollius H."/>
            <person name="Guiguen Y."/>
        </authorList>
    </citation>
    <scope>NUCLEOTIDE SEQUENCE</scope>
    <source>
        <strain evidence="2">NC1722</strain>
    </source>
</reference>
<evidence type="ECO:0000256" key="1">
    <source>
        <dbReference type="SAM" id="MobiDB-lite"/>
    </source>
</evidence>
<feature type="region of interest" description="Disordered" evidence="1">
    <location>
        <begin position="85"/>
        <end position="137"/>
    </location>
</feature>
<dbReference type="SUPFAM" id="SSF47353">
    <property type="entry name" value="Retrovirus capsid dimerization domain-like"/>
    <property type="match status" value="1"/>
</dbReference>
<organism evidence="2 3">
    <name type="scientific">Aldrovandia affinis</name>
    <dbReference type="NCBI Taxonomy" id="143900"/>
    <lineage>
        <taxon>Eukaryota</taxon>
        <taxon>Metazoa</taxon>
        <taxon>Chordata</taxon>
        <taxon>Craniata</taxon>
        <taxon>Vertebrata</taxon>
        <taxon>Euteleostomi</taxon>
        <taxon>Actinopterygii</taxon>
        <taxon>Neopterygii</taxon>
        <taxon>Teleostei</taxon>
        <taxon>Notacanthiformes</taxon>
        <taxon>Halosauridae</taxon>
        <taxon>Aldrovandia</taxon>
    </lineage>
</organism>
<dbReference type="AlphaFoldDB" id="A0AAD7R628"/>
<feature type="compositionally biased region" description="Acidic residues" evidence="1">
    <location>
        <begin position="105"/>
        <end position="114"/>
    </location>
</feature>